<proteinExistence type="predicted"/>
<keyword evidence="1" id="KW-0067">ATP-binding</keyword>
<reference evidence="3 4" key="1">
    <citation type="journal article" date="2018" name="New Phytol.">
        <title>Phylogenomics of Endogonaceae and evolution of mycorrhizas within Mucoromycota.</title>
        <authorList>
            <person name="Chang Y."/>
            <person name="Desiro A."/>
            <person name="Na H."/>
            <person name="Sandor L."/>
            <person name="Lipzen A."/>
            <person name="Clum A."/>
            <person name="Barry K."/>
            <person name="Grigoriev I.V."/>
            <person name="Martin F.M."/>
            <person name="Stajich J.E."/>
            <person name="Smith M.E."/>
            <person name="Bonito G."/>
            <person name="Spatafora J.W."/>
        </authorList>
    </citation>
    <scope>NUCLEOTIDE SEQUENCE [LARGE SCALE GENOMIC DNA]</scope>
    <source>
        <strain evidence="3 4">GMNB39</strain>
    </source>
</reference>
<name>A0A433DHF4_9FUNG</name>
<dbReference type="Gene3D" id="1.10.510.10">
    <property type="entry name" value="Transferase(Phosphotransferase) domain 1"/>
    <property type="match status" value="1"/>
</dbReference>
<dbReference type="AlphaFoldDB" id="A0A433DHF4"/>
<evidence type="ECO:0000259" key="2">
    <source>
        <dbReference type="PROSITE" id="PS50011"/>
    </source>
</evidence>
<feature type="binding site" evidence="1">
    <location>
        <position position="113"/>
    </location>
    <ligand>
        <name>ATP</name>
        <dbReference type="ChEBI" id="CHEBI:30616"/>
    </ligand>
</feature>
<dbReference type="InterPro" id="IPR000719">
    <property type="entry name" value="Prot_kinase_dom"/>
</dbReference>
<evidence type="ECO:0000256" key="1">
    <source>
        <dbReference type="PROSITE-ProRule" id="PRU10141"/>
    </source>
</evidence>
<dbReference type="GO" id="GO:0005524">
    <property type="term" value="F:ATP binding"/>
    <property type="evidence" value="ECO:0007669"/>
    <property type="project" value="UniProtKB-UniRule"/>
</dbReference>
<dbReference type="PANTHER" id="PTHR44329:SF289">
    <property type="entry name" value="SERINE_THREONINE-PROTEIN KINASE VIK"/>
    <property type="match status" value="1"/>
</dbReference>
<dbReference type="PANTHER" id="PTHR44329">
    <property type="entry name" value="SERINE/THREONINE-PROTEIN KINASE TNNI3K-RELATED"/>
    <property type="match status" value="1"/>
</dbReference>
<dbReference type="PROSITE" id="PS50011">
    <property type="entry name" value="PROTEIN_KINASE_DOM"/>
    <property type="match status" value="1"/>
</dbReference>
<comment type="caution">
    <text evidence="3">The sequence shown here is derived from an EMBL/GenBank/DDBJ whole genome shotgun (WGS) entry which is preliminary data.</text>
</comment>
<dbReference type="Pfam" id="PF07714">
    <property type="entry name" value="PK_Tyr_Ser-Thr"/>
    <property type="match status" value="1"/>
</dbReference>
<dbReference type="InterPro" id="IPR051681">
    <property type="entry name" value="Ser/Thr_Kinases-Pseudokinases"/>
</dbReference>
<evidence type="ECO:0000313" key="3">
    <source>
        <dbReference type="EMBL" id="RUP50215.1"/>
    </source>
</evidence>
<dbReference type="SUPFAM" id="SSF56112">
    <property type="entry name" value="Protein kinase-like (PK-like)"/>
    <property type="match status" value="1"/>
</dbReference>
<protein>
    <recommendedName>
        <fullName evidence="2">Protein kinase domain-containing protein</fullName>
    </recommendedName>
</protein>
<accession>A0A433DHF4</accession>
<dbReference type="Proteomes" id="UP000268093">
    <property type="component" value="Unassembled WGS sequence"/>
</dbReference>
<gene>
    <name evidence="3" type="ORF">BC936DRAFT_139962</name>
</gene>
<sequence length="444" mass="50195">MSTNSPLPESRMSESRLQQALSRVKRFDELSESAQNWIRYLKREFRYEDELAGHLAELGLSMLQEYLVWIPLVRFVGGLKQIGRGGFATVWKGRLRYMNEDNTRLVEEDFALKEFDKSMLQEIVLNILIVTGVGTFTRSGWFKLIGISKHEESGKYLVITRYAGGGNLEQRLNNNAAKAMPWSVVYKMACSISEKLIFLHELGLAHGDFHPGNLVFVREESMQLGIIDIGLGIVIANAQSTTHAAEDGCYGRLSYLPPECFARAPYTQKSDIYCLGTILWQLVSHVPPRGTAGDLFRRDGLREDPVPGTPAAYQEIINACWNLDPARRPEAREVDVRLGNLLKAIDPDWHFYPLSAGNVRAHFNKHLRDSPSDKTASYVKKRVAEYQRDVEAERSGSGFSFADGATSVPPSLSHRSQFYTRRQLLEYSQSHVVPLPEARRQRSA</sequence>
<dbReference type="InterPro" id="IPR001245">
    <property type="entry name" value="Ser-Thr/Tyr_kinase_cat_dom"/>
</dbReference>
<dbReference type="GO" id="GO:0004674">
    <property type="term" value="F:protein serine/threonine kinase activity"/>
    <property type="evidence" value="ECO:0007669"/>
    <property type="project" value="TreeGrafter"/>
</dbReference>
<keyword evidence="1" id="KW-0547">Nucleotide-binding</keyword>
<keyword evidence="4" id="KW-1185">Reference proteome</keyword>
<dbReference type="OrthoDB" id="4062651at2759"/>
<evidence type="ECO:0000313" key="4">
    <source>
        <dbReference type="Proteomes" id="UP000268093"/>
    </source>
</evidence>
<organism evidence="3 4">
    <name type="scientific">Jimgerdemannia flammicorona</name>
    <dbReference type="NCBI Taxonomy" id="994334"/>
    <lineage>
        <taxon>Eukaryota</taxon>
        <taxon>Fungi</taxon>
        <taxon>Fungi incertae sedis</taxon>
        <taxon>Mucoromycota</taxon>
        <taxon>Mucoromycotina</taxon>
        <taxon>Endogonomycetes</taxon>
        <taxon>Endogonales</taxon>
        <taxon>Endogonaceae</taxon>
        <taxon>Jimgerdemannia</taxon>
    </lineage>
</organism>
<dbReference type="InterPro" id="IPR017441">
    <property type="entry name" value="Protein_kinase_ATP_BS"/>
</dbReference>
<dbReference type="EMBL" id="RBNI01001615">
    <property type="protein sequence ID" value="RUP50215.1"/>
    <property type="molecule type" value="Genomic_DNA"/>
</dbReference>
<dbReference type="PROSITE" id="PS00107">
    <property type="entry name" value="PROTEIN_KINASE_ATP"/>
    <property type="match status" value="1"/>
</dbReference>
<feature type="domain" description="Protein kinase" evidence="2">
    <location>
        <begin position="76"/>
        <end position="353"/>
    </location>
</feature>
<dbReference type="InterPro" id="IPR011009">
    <property type="entry name" value="Kinase-like_dom_sf"/>
</dbReference>